<dbReference type="VEuPathDB" id="FungiDB:M747DRAFT_358345"/>
<dbReference type="Gene3D" id="3.20.20.140">
    <property type="entry name" value="Metal-dependent hydrolases"/>
    <property type="match status" value="1"/>
</dbReference>
<keyword evidence="5" id="KW-0378">Hydrolase</keyword>
<evidence type="ECO:0000259" key="10">
    <source>
        <dbReference type="Pfam" id="PF01979"/>
    </source>
</evidence>
<dbReference type="SUPFAM" id="SSF51556">
    <property type="entry name" value="Metallo-dependent hydrolases"/>
    <property type="match status" value="1"/>
</dbReference>
<evidence type="ECO:0000313" key="12">
    <source>
        <dbReference type="Proteomes" id="UP000197666"/>
    </source>
</evidence>
<dbReference type="InterPro" id="IPR011059">
    <property type="entry name" value="Metal-dep_hydrolase_composite"/>
</dbReference>
<dbReference type="FunFam" id="3.20.20.140:FF:000217">
    <property type="entry name" value="Dihydropyrimidinase-related protein 1"/>
    <property type="match status" value="1"/>
</dbReference>
<name>A0A505I1G5_ASPNG</name>
<dbReference type="Proteomes" id="UP000197666">
    <property type="component" value="Unassembled WGS sequence"/>
</dbReference>
<keyword evidence="3" id="KW-0597">Phosphoprotein</keyword>
<comment type="catalytic activity">
    <reaction evidence="6">
        <text>5,6-dihydrouracil + H2O = 3-(carbamoylamino)propanoate + H(+)</text>
        <dbReference type="Rhea" id="RHEA:16121"/>
        <dbReference type="ChEBI" id="CHEBI:11892"/>
        <dbReference type="ChEBI" id="CHEBI:15377"/>
        <dbReference type="ChEBI" id="CHEBI:15378"/>
        <dbReference type="ChEBI" id="CHEBI:15901"/>
        <dbReference type="EC" id="3.5.2.2"/>
    </reaction>
</comment>
<feature type="region of interest" description="Disordered" evidence="9">
    <location>
        <begin position="510"/>
        <end position="577"/>
    </location>
</feature>
<feature type="domain" description="Amidohydrolase-related" evidence="10">
    <location>
        <begin position="73"/>
        <end position="474"/>
    </location>
</feature>
<dbReference type="PANTHER" id="PTHR11647">
    <property type="entry name" value="HYDRANTOINASE/DIHYDROPYRIMIDINASE FAMILY MEMBER"/>
    <property type="match status" value="1"/>
</dbReference>
<evidence type="ECO:0000256" key="2">
    <source>
        <dbReference type="ARBA" id="ARBA00008829"/>
    </source>
</evidence>
<keyword evidence="4" id="KW-0479">Metal-binding</keyword>
<dbReference type="EC" id="3.5.2.2" evidence="7"/>
<dbReference type="Pfam" id="PF01979">
    <property type="entry name" value="Amidohydro_1"/>
    <property type="match status" value="1"/>
</dbReference>
<feature type="modified residue" description="N6-carboxylysine" evidence="8">
    <location>
        <position position="173"/>
    </location>
</feature>
<evidence type="ECO:0000256" key="5">
    <source>
        <dbReference type="ARBA" id="ARBA00022801"/>
    </source>
</evidence>
<comment type="PTM">
    <text evidence="8">Carbamylation allows a single lysine to coordinate two divalent metal cations.</text>
</comment>
<dbReference type="GO" id="GO:0046872">
    <property type="term" value="F:metal ion binding"/>
    <property type="evidence" value="ECO:0007669"/>
    <property type="project" value="UniProtKB-KW"/>
</dbReference>
<dbReference type="GO" id="GO:0004157">
    <property type="term" value="F:dihydropyrimidinase activity"/>
    <property type="evidence" value="ECO:0007669"/>
    <property type="project" value="UniProtKB-EC"/>
</dbReference>
<comment type="cofactor">
    <cofactor evidence="1">
        <name>Zn(2+)</name>
        <dbReference type="ChEBI" id="CHEBI:29105"/>
    </cofactor>
</comment>
<dbReference type="GO" id="GO:0005737">
    <property type="term" value="C:cytoplasm"/>
    <property type="evidence" value="ECO:0007669"/>
    <property type="project" value="InterPro"/>
</dbReference>
<evidence type="ECO:0000256" key="8">
    <source>
        <dbReference type="PIRSR" id="PIRSR611778-50"/>
    </source>
</evidence>
<organism evidence="11 12">
    <name type="scientific">Aspergillus niger</name>
    <dbReference type="NCBI Taxonomy" id="5061"/>
    <lineage>
        <taxon>Eukaryota</taxon>
        <taxon>Fungi</taxon>
        <taxon>Dikarya</taxon>
        <taxon>Ascomycota</taxon>
        <taxon>Pezizomycotina</taxon>
        <taxon>Eurotiomycetes</taxon>
        <taxon>Eurotiomycetidae</taxon>
        <taxon>Eurotiales</taxon>
        <taxon>Aspergillaceae</taxon>
        <taxon>Aspergillus</taxon>
        <taxon>Aspergillus subgen. Circumdati</taxon>
    </lineage>
</organism>
<sequence>MVLAKLEQQNTTLIGMKATPGIDLIIINATVATASDVVPNQDIAISDGKIVLLGQNLPALFPSAATLDAEGAYVTPGGVDSHVHLQQDNSPTGDTWESGTRSAIAGGTTTVLAFASQKRTDESLFPVVEEYHRRASGQAYCDYGFHLILTNPTPTVLDKELPVLVSSGISSVKLYMTYQPMRLGDGEILDVMESTRRLGMTTMVHAENHEMIQWMTEKLEARRRTEPYGHALARPNIAEDEATYRVISLSELADVPILIVHMSSKLAAAHVRAAQTRLLPVHAETCPHYLFFTSERLKDENFEGAKCVCSPALREDPMDLEAMWAGLANSTFTTVSSDHAPSKFDHPLGKKKGTSSFTQIPNGLPGLETRLPTMFCGGVLTGRISIQKFVELTSSNPAKLYGLGSTKGTIQPGFDADLTIWYPTPEQAASHGTSIMTPFQLSNDMLHHDIDYTPFEGLEFTNWPRYTILRGQTVWNRDAGGITGSKGDGAFLKRGPSTLSKPRNVFVNEFNPYSREPSQAAKSSGRDDGETLTGHSSSVKLRSPQSCSAKAWKRPLRLAGPTQASPVTQSPRTTIIPPGSWSPPRLWKNAVAYAIIVAGVKCM</sequence>
<reference evidence="12" key="1">
    <citation type="submission" date="2018-10" db="EMBL/GenBank/DDBJ databases">
        <title>FDA dAtabase for Regulatory Grade micrObial Sequences (FDA-ARGOS): Supporting development and validation of Infectious Disease Dx tests.</title>
        <authorList>
            <person name="Kerrigan L."/>
            <person name="Tallon L."/>
            <person name="Sadzewicz L."/>
            <person name="Sengamalay N."/>
            <person name="Ott S."/>
            <person name="Godinez A."/>
            <person name="Nagaraj S."/>
            <person name="Vavikolanu K."/>
            <person name="Nadendla S."/>
            <person name="George J."/>
            <person name="Sichtig H."/>
        </authorList>
    </citation>
    <scope>NUCLEOTIDE SEQUENCE [LARGE SCALE GENOMIC DNA]</scope>
    <source>
        <strain evidence="12">FDAARGOS_311</strain>
    </source>
</reference>
<gene>
    <name evidence="11" type="ORF">CAN33_0011385</name>
</gene>
<dbReference type="VEuPathDB" id="FungiDB:An13g03910"/>
<dbReference type="InterPro" id="IPR006680">
    <property type="entry name" value="Amidohydro-rel"/>
</dbReference>
<accession>A0A505I1G5</accession>
<dbReference type="NCBIfam" id="TIGR02033">
    <property type="entry name" value="D-hydantoinase"/>
    <property type="match status" value="1"/>
</dbReference>
<comment type="caution">
    <text evidence="11">The sequence shown here is derived from an EMBL/GenBank/DDBJ whole genome shotgun (WGS) entry which is preliminary data.</text>
</comment>
<protein>
    <recommendedName>
        <fullName evidence="7">dihydropyrimidinase</fullName>
        <ecNumber evidence="7">3.5.2.2</ecNumber>
    </recommendedName>
</protein>
<dbReference type="VEuPathDB" id="FungiDB:ASPNIDRAFT2_1181665"/>
<dbReference type="CDD" id="cd01314">
    <property type="entry name" value="D-HYD"/>
    <property type="match status" value="1"/>
</dbReference>
<evidence type="ECO:0000256" key="7">
    <source>
        <dbReference type="ARBA" id="ARBA00039113"/>
    </source>
</evidence>
<dbReference type="VEuPathDB" id="FungiDB:ATCC64974_26400"/>
<evidence type="ECO:0000256" key="1">
    <source>
        <dbReference type="ARBA" id="ARBA00001947"/>
    </source>
</evidence>
<evidence type="ECO:0000256" key="9">
    <source>
        <dbReference type="SAM" id="MobiDB-lite"/>
    </source>
</evidence>
<dbReference type="AlphaFoldDB" id="A0A505I1G5"/>
<dbReference type="EMBL" id="NKJJ02000011">
    <property type="protein sequence ID" value="TPR05823.1"/>
    <property type="molecule type" value="Genomic_DNA"/>
</dbReference>
<proteinExistence type="inferred from homology"/>
<feature type="compositionally biased region" description="Polar residues" evidence="9">
    <location>
        <begin position="562"/>
        <end position="573"/>
    </location>
</feature>
<dbReference type="InterPro" id="IPR011778">
    <property type="entry name" value="Hydantoinase/dihydroPyrase"/>
</dbReference>
<evidence type="ECO:0000256" key="6">
    <source>
        <dbReference type="ARBA" id="ARBA00036696"/>
    </source>
</evidence>
<evidence type="ECO:0000256" key="3">
    <source>
        <dbReference type="ARBA" id="ARBA00022553"/>
    </source>
</evidence>
<dbReference type="InterPro" id="IPR032466">
    <property type="entry name" value="Metal_Hydrolase"/>
</dbReference>
<dbReference type="PANTHER" id="PTHR11647:SF1">
    <property type="entry name" value="COLLAPSIN RESPONSE MEDIATOR PROTEIN"/>
    <property type="match status" value="1"/>
</dbReference>
<feature type="compositionally biased region" description="Polar residues" evidence="9">
    <location>
        <begin position="533"/>
        <end position="548"/>
    </location>
</feature>
<dbReference type="SUPFAM" id="SSF51338">
    <property type="entry name" value="Composite domain of metallo-dependent hydrolases"/>
    <property type="match status" value="1"/>
</dbReference>
<evidence type="ECO:0000256" key="4">
    <source>
        <dbReference type="ARBA" id="ARBA00022723"/>
    </source>
</evidence>
<evidence type="ECO:0000313" key="11">
    <source>
        <dbReference type="EMBL" id="TPR05823.1"/>
    </source>
</evidence>
<dbReference type="InterPro" id="IPR050378">
    <property type="entry name" value="Metallo-dep_Hydrolases_sf"/>
</dbReference>
<comment type="similarity">
    <text evidence="2">Belongs to the metallo-dependent hydrolases superfamily. Hydantoinase/dihydropyrimidinase family.</text>
</comment>